<evidence type="ECO:0000313" key="1">
    <source>
        <dbReference type="EMBL" id="KKQ65806.1"/>
    </source>
</evidence>
<dbReference type="PROSITE" id="PS51318">
    <property type="entry name" value="TAT"/>
    <property type="match status" value="1"/>
</dbReference>
<accession>A0A0G0MLK3</accession>
<dbReference type="Proteomes" id="UP000034235">
    <property type="component" value="Unassembled WGS sequence"/>
</dbReference>
<comment type="caution">
    <text evidence="1">The sequence shown here is derived from an EMBL/GenBank/DDBJ whole genome shotgun (WGS) entry which is preliminary data.</text>
</comment>
<proteinExistence type="predicted"/>
<dbReference type="AlphaFoldDB" id="A0A0G0MLK3"/>
<reference evidence="1 2" key="1">
    <citation type="journal article" date="2015" name="Nature">
        <title>rRNA introns, odd ribosomes, and small enigmatic genomes across a large radiation of phyla.</title>
        <authorList>
            <person name="Brown C.T."/>
            <person name="Hug L.A."/>
            <person name="Thomas B.C."/>
            <person name="Sharon I."/>
            <person name="Castelle C.J."/>
            <person name="Singh A."/>
            <person name="Wilkins M.J."/>
            <person name="Williams K.H."/>
            <person name="Banfield J.F."/>
        </authorList>
    </citation>
    <scope>NUCLEOTIDE SEQUENCE [LARGE SCALE GENOMIC DNA]</scope>
</reference>
<organism evidence="1 2">
    <name type="scientific">Candidatus Daviesbacteria bacterium GW2011_GWA2_38_24</name>
    <dbReference type="NCBI Taxonomy" id="1618422"/>
    <lineage>
        <taxon>Bacteria</taxon>
        <taxon>Candidatus Daviesiibacteriota</taxon>
    </lineage>
</organism>
<gene>
    <name evidence="1" type="ORF">US86_C0008G0029</name>
</gene>
<evidence type="ECO:0000313" key="2">
    <source>
        <dbReference type="Proteomes" id="UP000034235"/>
    </source>
</evidence>
<sequence>MLWDNINMDLEREKPKSITTAKVPRRSFLTGVAAGIGAAFLPRSARAQEAPLPPIDTTEPEVGGVMAEVKEVGETMPEVNLAGLKLEYKSDGRKYLVVNAPDADYGFKPPTQEGANALDEKLDPLGKTLSVIPNEELTTVVYGDFIIDTSDPMAGNSKKFIIMHPTVNPDDPNNFQLQYNKVAPEGVKIDPEYLDEINQPNILHATLGGVVARLTYDVANLWDIEDKATFDKANSLAGDFSRIRPHALELVVS</sequence>
<name>A0A0G0MLK3_9BACT</name>
<protein>
    <submittedName>
        <fullName evidence="1">Uncharacterized protein</fullName>
    </submittedName>
</protein>
<dbReference type="InterPro" id="IPR006311">
    <property type="entry name" value="TAT_signal"/>
</dbReference>
<dbReference type="EMBL" id="LBUP01000008">
    <property type="protein sequence ID" value="KKQ65806.1"/>
    <property type="molecule type" value="Genomic_DNA"/>
</dbReference>